<gene>
    <name evidence="1" type="ORF">NUTIK01_01300</name>
</gene>
<keyword evidence="2" id="KW-1185">Reference proteome</keyword>
<dbReference type="EMBL" id="BTFW01000001">
    <property type="protein sequence ID" value="GMM59353.1"/>
    <property type="molecule type" value="Genomic_DNA"/>
</dbReference>
<name>A0ABQ6P289_9SPHN</name>
<evidence type="ECO:0000313" key="2">
    <source>
        <dbReference type="Proteomes" id="UP001187221"/>
    </source>
</evidence>
<dbReference type="Proteomes" id="UP001187221">
    <property type="component" value="Unassembled WGS sequence"/>
</dbReference>
<evidence type="ECO:0008006" key="3">
    <source>
        <dbReference type="Google" id="ProtNLM"/>
    </source>
</evidence>
<sequence>MSIEQTLREAEAERARAWQGLRDEVSSLRQDLTDRPIPQRLRERAIDKMVDAIDGAGTMVRDNAPALGTTLALLAGWSLRRPLLRAAGWLWERRPFAKR</sequence>
<dbReference type="RefSeq" id="WP_317973211.1">
    <property type="nucleotide sequence ID" value="NZ_BTFW01000001.1"/>
</dbReference>
<proteinExistence type="predicted"/>
<comment type="caution">
    <text evidence="1">The sequence shown here is derived from an EMBL/GenBank/DDBJ whole genome shotgun (WGS) entry which is preliminary data.</text>
</comment>
<reference evidence="1 2" key="1">
    <citation type="submission" date="2023-06" db="EMBL/GenBank/DDBJ databases">
        <title>Draft genome sequence of Novosphingobium sp. strain IK01.</title>
        <authorList>
            <person name="Hatamoto M."/>
            <person name="Ikarashi T."/>
            <person name="Yamaguchi T."/>
        </authorList>
    </citation>
    <scope>NUCLEOTIDE SEQUENCE [LARGE SCALE GENOMIC DNA]</scope>
    <source>
        <strain evidence="1 2">IK01</strain>
    </source>
</reference>
<accession>A0ABQ6P289</accession>
<protein>
    <recommendedName>
        <fullName evidence="3">DUF3618 domain-containing protein</fullName>
    </recommendedName>
</protein>
<evidence type="ECO:0000313" key="1">
    <source>
        <dbReference type="EMBL" id="GMM59353.1"/>
    </source>
</evidence>
<organism evidence="1 2">
    <name type="scientific">Novosphingobium pituita</name>
    <dbReference type="NCBI Taxonomy" id="3056842"/>
    <lineage>
        <taxon>Bacteria</taxon>
        <taxon>Pseudomonadati</taxon>
        <taxon>Pseudomonadota</taxon>
        <taxon>Alphaproteobacteria</taxon>
        <taxon>Sphingomonadales</taxon>
        <taxon>Sphingomonadaceae</taxon>
        <taxon>Novosphingobium</taxon>
    </lineage>
</organism>